<accession>A0AA48GSH7</accession>
<evidence type="ECO:0000313" key="2">
    <source>
        <dbReference type="EMBL" id="BDU74860.1"/>
    </source>
</evidence>
<gene>
    <name evidence="2" type="ORF">METEAL_40340</name>
</gene>
<evidence type="ECO:0000256" key="1">
    <source>
        <dbReference type="SAM" id="MobiDB-lite"/>
    </source>
</evidence>
<sequence length="119" mass="13311">MTPGDEAQLDVLGRSIRIHSTGGPEDLHRATSILEDTFRDMERAYELRWGVPPSALDTSTWLLMGALNLAHRVARLEQDKSRQTQDLELTLSKLLDDVPDEENPSVGPLFQGTDEERGI</sequence>
<dbReference type="KEGG" id="msil:METEAL_40340"/>
<dbReference type="EMBL" id="AP027080">
    <property type="protein sequence ID" value="BDU74860.1"/>
    <property type="molecule type" value="Genomic_DNA"/>
</dbReference>
<dbReference type="SUPFAM" id="SSF102829">
    <property type="entry name" value="Cell division protein ZapA-like"/>
    <property type="match status" value="1"/>
</dbReference>
<dbReference type="RefSeq" id="WP_316413534.1">
    <property type="nucleotide sequence ID" value="NZ_AP027080.1"/>
</dbReference>
<dbReference type="Pfam" id="PF05164">
    <property type="entry name" value="ZapA"/>
    <property type="match status" value="1"/>
</dbReference>
<proteinExistence type="predicted"/>
<name>A0AA48GSH7_9BACT</name>
<reference evidence="3" key="1">
    <citation type="journal article" date="2023" name="Int. J. Syst. Evol. Microbiol.">
        <title>Mesoterricola silvestris gen. nov., sp. nov., Mesoterricola sediminis sp. nov., Geothrix oryzae sp. nov., Geothrix edaphica sp. nov., Geothrix rubra sp. nov., and Geothrix limicola sp. nov., six novel members of Acidobacteriota isolated from soils.</title>
        <authorList>
            <person name="Itoh H."/>
            <person name="Sugisawa Y."/>
            <person name="Mise K."/>
            <person name="Xu Z."/>
            <person name="Kuniyasu M."/>
            <person name="Ushijima N."/>
            <person name="Kawano K."/>
            <person name="Kobayashi E."/>
            <person name="Shiratori Y."/>
            <person name="Masuda Y."/>
            <person name="Senoo K."/>
        </authorList>
    </citation>
    <scope>NUCLEOTIDE SEQUENCE [LARGE SCALE GENOMIC DNA]</scope>
    <source>
        <strain evidence="3">W79</strain>
    </source>
</reference>
<evidence type="ECO:0008006" key="4">
    <source>
        <dbReference type="Google" id="ProtNLM"/>
    </source>
</evidence>
<protein>
    <recommendedName>
        <fullName evidence="4">Cell division protein ZapA</fullName>
    </recommendedName>
</protein>
<dbReference type="InterPro" id="IPR036192">
    <property type="entry name" value="Cell_div_ZapA-like_sf"/>
</dbReference>
<keyword evidence="3" id="KW-1185">Reference proteome</keyword>
<dbReference type="Proteomes" id="UP001238179">
    <property type="component" value="Chromosome"/>
</dbReference>
<evidence type="ECO:0000313" key="3">
    <source>
        <dbReference type="Proteomes" id="UP001238179"/>
    </source>
</evidence>
<feature type="region of interest" description="Disordered" evidence="1">
    <location>
        <begin position="95"/>
        <end position="119"/>
    </location>
</feature>
<dbReference type="InterPro" id="IPR007838">
    <property type="entry name" value="Cell_div_ZapA-like"/>
</dbReference>
<dbReference type="AlphaFoldDB" id="A0AA48GSH7"/>
<organism evidence="2 3">
    <name type="scientific">Mesoterricola silvestris</name>
    <dbReference type="NCBI Taxonomy" id="2927979"/>
    <lineage>
        <taxon>Bacteria</taxon>
        <taxon>Pseudomonadati</taxon>
        <taxon>Acidobacteriota</taxon>
        <taxon>Holophagae</taxon>
        <taxon>Holophagales</taxon>
        <taxon>Holophagaceae</taxon>
        <taxon>Mesoterricola</taxon>
    </lineage>
</organism>